<proteinExistence type="inferred from homology"/>
<evidence type="ECO:0000256" key="3">
    <source>
        <dbReference type="ARBA" id="ARBA00022989"/>
    </source>
</evidence>
<dbReference type="PANTHER" id="PTHR13481">
    <property type="entry name" value="SREBP REGULATING GENE PROTEIN"/>
    <property type="match status" value="1"/>
</dbReference>
<keyword evidence="4" id="KW-0333">Golgi apparatus</keyword>
<comment type="similarity">
    <text evidence="7">Belongs to the SPRING family.</text>
</comment>
<evidence type="ECO:0000256" key="8">
    <source>
        <dbReference type="ARBA" id="ARBA00023485"/>
    </source>
</evidence>
<dbReference type="GO" id="GO:0000139">
    <property type="term" value="C:Golgi membrane"/>
    <property type="evidence" value="ECO:0007669"/>
    <property type="project" value="UniProtKB-SubCell"/>
</dbReference>
<dbReference type="AlphaFoldDB" id="A0A913Y4X8"/>
<evidence type="ECO:0000313" key="10">
    <source>
        <dbReference type="EnsemblMetazoa" id="XP_020914793.1"/>
    </source>
</evidence>
<keyword evidence="6" id="KW-0325">Glycoprotein</keyword>
<dbReference type="RefSeq" id="XP_020914793.1">
    <property type="nucleotide sequence ID" value="XM_021059134.2"/>
</dbReference>
<evidence type="ECO:0000256" key="2">
    <source>
        <dbReference type="ARBA" id="ARBA00022692"/>
    </source>
</evidence>
<dbReference type="KEGG" id="epa:110252327"/>
<keyword evidence="11" id="KW-1185">Reference proteome</keyword>
<dbReference type="OMA" id="CYGEDPP"/>
<evidence type="ECO:0000313" key="11">
    <source>
        <dbReference type="Proteomes" id="UP000887567"/>
    </source>
</evidence>
<evidence type="ECO:0000256" key="1">
    <source>
        <dbReference type="ARBA" id="ARBA00004194"/>
    </source>
</evidence>
<dbReference type="OrthoDB" id="70142at2759"/>
<evidence type="ECO:0000256" key="5">
    <source>
        <dbReference type="ARBA" id="ARBA00023136"/>
    </source>
</evidence>
<reference evidence="10" key="1">
    <citation type="submission" date="2022-11" db="UniProtKB">
        <authorList>
            <consortium name="EnsemblMetazoa"/>
        </authorList>
    </citation>
    <scope>IDENTIFICATION</scope>
</reference>
<dbReference type="Proteomes" id="UP000887567">
    <property type="component" value="Unplaced"/>
</dbReference>
<evidence type="ECO:0000256" key="4">
    <source>
        <dbReference type="ARBA" id="ARBA00023034"/>
    </source>
</evidence>
<name>A0A913Y4X8_EXADI</name>
<dbReference type="GeneID" id="110252327"/>
<keyword evidence="3 9" id="KW-1133">Transmembrane helix</keyword>
<dbReference type="GO" id="GO:2000640">
    <property type="term" value="P:positive regulation of SREBP signaling pathway"/>
    <property type="evidence" value="ECO:0007669"/>
    <property type="project" value="InterPro"/>
</dbReference>
<feature type="transmembrane region" description="Helical" evidence="9">
    <location>
        <begin position="6"/>
        <end position="27"/>
    </location>
</feature>
<protein>
    <recommendedName>
        <fullName evidence="8">SREBP regulating gene protein</fullName>
    </recommendedName>
</protein>
<dbReference type="PANTHER" id="PTHR13481:SF0">
    <property type="entry name" value="SREBP REGULATING GENE PROTEIN"/>
    <property type="match status" value="1"/>
</dbReference>
<evidence type="ECO:0000256" key="7">
    <source>
        <dbReference type="ARBA" id="ARBA00023461"/>
    </source>
</evidence>
<organism evidence="10 11">
    <name type="scientific">Exaiptasia diaphana</name>
    <name type="common">Tropical sea anemone</name>
    <name type="synonym">Aiptasia pulchella</name>
    <dbReference type="NCBI Taxonomy" id="2652724"/>
    <lineage>
        <taxon>Eukaryota</taxon>
        <taxon>Metazoa</taxon>
        <taxon>Cnidaria</taxon>
        <taxon>Anthozoa</taxon>
        <taxon>Hexacorallia</taxon>
        <taxon>Actiniaria</taxon>
        <taxon>Aiptasiidae</taxon>
        <taxon>Exaiptasia</taxon>
    </lineage>
</organism>
<accession>A0A913Y4X8</accession>
<evidence type="ECO:0000256" key="6">
    <source>
        <dbReference type="ARBA" id="ARBA00023180"/>
    </source>
</evidence>
<comment type="subcellular location">
    <subcellularLocation>
        <location evidence="1">Golgi apparatus membrane</location>
        <topology evidence="1">Single-pass membrane protein</topology>
    </subcellularLocation>
</comment>
<dbReference type="Pfam" id="PF10218">
    <property type="entry name" value="SPRING1"/>
    <property type="match status" value="1"/>
</dbReference>
<dbReference type="EnsemblMetazoa" id="XM_021059134.2">
    <property type="protein sequence ID" value="XP_020914793.1"/>
    <property type="gene ID" value="LOC110252327"/>
</dbReference>
<keyword evidence="5 9" id="KW-0472">Membrane</keyword>
<evidence type="ECO:0000256" key="9">
    <source>
        <dbReference type="SAM" id="Phobius"/>
    </source>
</evidence>
<sequence length="187" mass="21313">MSVFFIRRWIIAFAVALGVILIISLSFRKSADDQDLGESTLKSFTWIDIENLTEYRQCRNSVQGASLIVDDRGFVCQRKDLSASGCCHSHGESTKRFFCESCLINNCCGIYEDCVSCCLDPKKKTLLLEGLNLWRSGTNVIFKTVKDQFELCLTKCRTSSKSVWHENSYKDRKFKHCFGITSPEFSP</sequence>
<keyword evidence="2 9" id="KW-0812">Transmembrane</keyword>
<dbReference type="InterPro" id="IPR019352">
    <property type="entry name" value="SPRING1"/>
</dbReference>